<evidence type="ECO:0000256" key="1">
    <source>
        <dbReference type="SAM" id="Phobius"/>
    </source>
</evidence>
<dbReference type="Proteomes" id="UP000006039">
    <property type="component" value="Unassembled WGS sequence"/>
</dbReference>
<reference evidence="3" key="4">
    <citation type="journal article" date="2015" name="G3 (Bethesda)">
        <title>Genome sequences of three phytopathogenic species of the Magnaporthaceae family of fungi.</title>
        <authorList>
            <person name="Okagaki L.H."/>
            <person name="Nunes C.C."/>
            <person name="Sailsbery J."/>
            <person name="Clay B."/>
            <person name="Brown D."/>
            <person name="John T."/>
            <person name="Oh Y."/>
            <person name="Young N."/>
            <person name="Fitzgerald M."/>
            <person name="Haas B.J."/>
            <person name="Zeng Q."/>
            <person name="Young S."/>
            <person name="Adiconis X."/>
            <person name="Fan L."/>
            <person name="Levin J.Z."/>
            <person name="Mitchell T.K."/>
            <person name="Okubara P.A."/>
            <person name="Farman M.L."/>
            <person name="Kohn L.M."/>
            <person name="Birren B."/>
            <person name="Ma L.-J."/>
            <person name="Dean R.A."/>
        </authorList>
    </citation>
    <scope>NUCLEOTIDE SEQUENCE</scope>
    <source>
        <strain evidence="3">R3-111a-1</strain>
    </source>
</reference>
<dbReference type="GeneID" id="20353293"/>
<dbReference type="HOGENOM" id="CLU_2757920_0_0_1"/>
<accession>J3PH55</accession>
<dbReference type="RefSeq" id="XP_009229000.1">
    <property type="nucleotide sequence ID" value="XM_009230736.1"/>
</dbReference>
<reference evidence="2" key="2">
    <citation type="submission" date="2010-07" db="EMBL/GenBank/DDBJ databases">
        <authorList>
            <consortium name="The Broad Institute Genome Sequencing Platform"/>
            <consortium name="Broad Institute Genome Sequencing Center for Infectious Disease"/>
            <person name="Ma L.-J."/>
            <person name="Dead R."/>
            <person name="Young S."/>
            <person name="Zeng Q."/>
            <person name="Koehrsen M."/>
            <person name="Alvarado L."/>
            <person name="Berlin A."/>
            <person name="Chapman S.B."/>
            <person name="Chen Z."/>
            <person name="Freedman E."/>
            <person name="Gellesch M."/>
            <person name="Goldberg J."/>
            <person name="Griggs A."/>
            <person name="Gujja S."/>
            <person name="Heilman E.R."/>
            <person name="Heiman D."/>
            <person name="Hepburn T."/>
            <person name="Howarth C."/>
            <person name="Jen D."/>
            <person name="Larson L."/>
            <person name="Mehta T."/>
            <person name="Neiman D."/>
            <person name="Pearson M."/>
            <person name="Roberts A."/>
            <person name="Saif S."/>
            <person name="Shea T."/>
            <person name="Shenoy N."/>
            <person name="Sisk P."/>
            <person name="Stolte C."/>
            <person name="Sykes S."/>
            <person name="Walk T."/>
            <person name="White J."/>
            <person name="Yandava C."/>
            <person name="Haas B."/>
            <person name="Nusbaum C."/>
            <person name="Birren B."/>
        </authorList>
    </citation>
    <scope>NUCLEOTIDE SEQUENCE</scope>
    <source>
        <strain evidence="2">R3-111a-1</strain>
    </source>
</reference>
<evidence type="ECO:0000313" key="4">
    <source>
        <dbReference type="Proteomes" id="UP000006039"/>
    </source>
</evidence>
<proteinExistence type="predicted"/>
<reference evidence="3" key="5">
    <citation type="submission" date="2018-04" db="UniProtKB">
        <authorList>
            <consortium name="EnsemblFungi"/>
        </authorList>
    </citation>
    <scope>IDENTIFICATION</scope>
    <source>
        <strain evidence="3">R3-111a-1</strain>
    </source>
</reference>
<keyword evidence="1" id="KW-1133">Transmembrane helix</keyword>
<evidence type="ECO:0000313" key="2">
    <source>
        <dbReference type="EMBL" id="EJT69215.1"/>
    </source>
</evidence>
<dbReference type="EMBL" id="GL385404">
    <property type="protein sequence ID" value="EJT69215.1"/>
    <property type="molecule type" value="Genomic_DNA"/>
</dbReference>
<feature type="transmembrane region" description="Helical" evidence="1">
    <location>
        <begin position="28"/>
        <end position="56"/>
    </location>
</feature>
<dbReference type="VEuPathDB" id="FungiDB:GGTG_12835"/>
<gene>
    <name evidence="3" type="primary">20353293</name>
    <name evidence="2" type="ORF">GGTG_12835</name>
</gene>
<feature type="transmembrane region" description="Helical" evidence="1">
    <location>
        <begin position="5"/>
        <end position="22"/>
    </location>
</feature>
<keyword evidence="4" id="KW-1185">Reference proteome</keyword>
<keyword evidence="1" id="KW-0472">Membrane</keyword>
<sequence>MYIYIYIYIYIYLYTLFLQKAGKAATCALNVIVIKLVGFLTFCILSFEVFGFLAWVKINSGKALLLLCIA</sequence>
<name>J3PH55_GAET3</name>
<keyword evidence="1" id="KW-0812">Transmembrane</keyword>
<dbReference type="EnsemblFungi" id="EJT69215">
    <property type="protein sequence ID" value="EJT69215"/>
    <property type="gene ID" value="GGTG_12835"/>
</dbReference>
<reference evidence="2" key="3">
    <citation type="submission" date="2010-09" db="EMBL/GenBank/DDBJ databases">
        <title>Annotation of Gaeumannomyces graminis var. tritici R3-111a-1.</title>
        <authorList>
            <consortium name="The Broad Institute Genome Sequencing Platform"/>
            <person name="Ma L.-J."/>
            <person name="Dead R."/>
            <person name="Young S.K."/>
            <person name="Zeng Q."/>
            <person name="Gargeya S."/>
            <person name="Fitzgerald M."/>
            <person name="Haas B."/>
            <person name="Abouelleil A."/>
            <person name="Alvarado L."/>
            <person name="Arachchi H.M."/>
            <person name="Berlin A."/>
            <person name="Brown A."/>
            <person name="Chapman S.B."/>
            <person name="Chen Z."/>
            <person name="Dunbar C."/>
            <person name="Freedman E."/>
            <person name="Gearin G."/>
            <person name="Gellesch M."/>
            <person name="Goldberg J."/>
            <person name="Griggs A."/>
            <person name="Gujja S."/>
            <person name="Heiman D."/>
            <person name="Howarth C."/>
            <person name="Larson L."/>
            <person name="Lui A."/>
            <person name="MacDonald P.J.P."/>
            <person name="Mehta T."/>
            <person name="Montmayeur A."/>
            <person name="Murphy C."/>
            <person name="Neiman D."/>
            <person name="Pearson M."/>
            <person name="Priest M."/>
            <person name="Roberts A."/>
            <person name="Saif S."/>
            <person name="Shea T."/>
            <person name="Shenoy N."/>
            <person name="Sisk P."/>
            <person name="Stolte C."/>
            <person name="Sykes S."/>
            <person name="Yandava C."/>
            <person name="Wortman J."/>
            <person name="Nusbaum C."/>
            <person name="Birren B."/>
        </authorList>
    </citation>
    <scope>NUCLEOTIDE SEQUENCE</scope>
    <source>
        <strain evidence="2">R3-111a-1</strain>
    </source>
</reference>
<dbReference type="AlphaFoldDB" id="J3PH55"/>
<reference evidence="4" key="1">
    <citation type="submission" date="2010-07" db="EMBL/GenBank/DDBJ databases">
        <title>The genome sequence of Gaeumannomyces graminis var. tritici strain R3-111a-1.</title>
        <authorList>
            <consortium name="The Broad Institute Genome Sequencing Platform"/>
            <person name="Ma L.-J."/>
            <person name="Dead R."/>
            <person name="Young S."/>
            <person name="Zeng Q."/>
            <person name="Koehrsen M."/>
            <person name="Alvarado L."/>
            <person name="Berlin A."/>
            <person name="Chapman S.B."/>
            <person name="Chen Z."/>
            <person name="Freedman E."/>
            <person name="Gellesch M."/>
            <person name="Goldberg J."/>
            <person name="Griggs A."/>
            <person name="Gujja S."/>
            <person name="Heilman E.R."/>
            <person name="Heiman D."/>
            <person name="Hepburn T."/>
            <person name="Howarth C."/>
            <person name="Jen D."/>
            <person name="Larson L."/>
            <person name="Mehta T."/>
            <person name="Neiman D."/>
            <person name="Pearson M."/>
            <person name="Roberts A."/>
            <person name="Saif S."/>
            <person name="Shea T."/>
            <person name="Shenoy N."/>
            <person name="Sisk P."/>
            <person name="Stolte C."/>
            <person name="Sykes S."/>
            <person name="Walk T."/>
            <person name="White J."/>
            <person name="Yandava C."/>
            <person name="Haas B."/>
            <person name="Nusbaum C."/>
            <person name="Birren B."/>
        </authorList>
    </citation>
    <scope>NUCLEOTIDE SEQUENCE [LARGE SCALE GENOMIC DNA]</scope>
    <source>
        <strain evidence="4">R3-111a-1</strain>
    </source>
</reference>
<evidence type="ECO:0000313" key="3">
    <source>
        <dbReference type="EnsemblFungi" id="EJT69215"/>
    </source>
</evidence>
<protein>
    <submittedName>
        <fullName evidence="2 3">Uncharacterized protein</fullName>
    </submittedName>
</protein>
<organism evidence="2">
    <name type="scientific">Gaeumannomyces tritici (strain R3-111a-1)</name>
    <name type="common">Wheat and barley take-all root rot fungus</name>
    <name type="synonym">Gaeumannomyces graminis var. tritici</name>
    <dbReference type="NCBI Taxonomy" id="644352"/>
    <lineage>
        <taxon>Eukaryota</taxon>
        <taxon>Fungi</taxon>
        <taxon>Dikarya</taxon>
        <taxon>Ascomycota</taxon>
        <taxon>Pezizomycotina</taxon>
        <taxon>Sordariomycetes</taxon>
        <taxon>Sordariomycetidae</taxon>
        <taxon>Magnaporthales</taxon>
        <taxon>Magnaporthaceae</taxon>
        <taxon>Gaeumannomyces</taxon>
    </lineage>
</organism>